<accession>A0A2I1GS93</accession>
<keyword evidence="2" id="KW-1185">Reference proteome</keyword>
<comment type="caution">
    <text evidence="1">The sequence shown here is derived from an EMBL/GenBank/DDBJ whole genome shotgun (WGS) entry which is preliminary data.</text>
</comment>
<dbReference type="AlphaFoldDB" id="A0A2I1GS93"/>
<evidence type="ECO:0000313" key="2">
    <source>
        <dbReference type="Proteomes" id="UP000234323"/>
    </source>
</evidence>
<reference evidence="1 2" key="1">
    <citation type="submission" date="2015-10" db="EMBL/GenBank/DDBJ databases">
        <title>Genome analyses suggest a sexual origin of heterokaryosis in a supposedly ancient asexual fungus.</title>
        <authorList>
            <person name="Ropars J."/>
            <person name="Sedzielewska K."/>
            <person name="Noel J."/>
            <person name="Charron P."/>
            <person name="Farinelli L."/>
            <person name="Marton T."/>
            <person name="Kruger M."/>
            <person name="Pelin A."/>
            <person name="Brachmann A."/>
            <person name="Corradi N."/>
        </authorList>
    </citation>
    <scope>NUCLEOTIDE SEQUENCE [LARGE SCALE GENOMIC DNA]</scope>
    <source>
        <strain evidence="1 2">A4</strain>
    </source>
</reference>
<organism evidence="1 2">
    <name type="scientific">Rhizophagus irregularis</name>
    <dbReference type="NCBI Taxonomy" id="588596"/>
    <lineage>
        <taxon>Eukaryota</taxon>
        <taxon>Fungi</taxon>
        <taxon>Fungi incertae sedis</taxon>
        <taxon>Mucoromycota</taxon>
        <taxon>Glomeromycotina</taxon>
        <taxon>Glomeromycetes</taxon>
        <taxon>Glomerales</taxon>
        <taxon>Glomeraceae</taxon>
        <taxon>Rhizophagus</taxon>
    </lineage>
</organism>
<evidence type="ECO:0000313" key="1">
    <source>
        <dbReference type="EMBL" id="PKY49513.1"/>
    </source>
</evidence>
<dbReference type="EMBL" id="LLXI01000753">
    <property type="protein sequence ID" value="PKY49513.1"/>
    <property type="molecule type" value="Genomic_DNA"/>
</dbReference>
<dbReference type="Proteomes" id="UP000234323">
    <property type="component" value="Unassembled WGS sequence"/>
</dbReference>
<proteinExistence type="predicted"/>
<gene>
    <name evidence="1" type="ORF">RhiirA4_247227</name>
</gene>
<protein>
    <submittedName>
        <fullName evidence="1">Uncharacterized protein</fullName>
    </submittedName>
</protein>
<sequence>MFFFHQAMLYVNTVRYRMVYSKRSGIVFVHDFQILIFMIWGNRFRARRYDVIRNCHQEEGFVVRINRVVLITFADV</sequence>
<name>A0A2I1GS93_9GLOM</name>